<feature type="transmembrane region" description="Helical" evidence="6">
    <location>
        <begin position="267"/>
        <end position="288"/>
    </location>
</feature>
<dbReference type="EMBL" id="SHLY01000001">
    <property type="protein sequence ID" value="TAA48222.1"/>
    <property type="molecule type" value="Genomic_DNA"/>
</dbReference>
<dbReference type="SMART" id="SM00849">
    <property type="entry name" value="Lactamase_B"/>
    <property type="match status" value="1"/>
</dbReference>
<keyword evidence="5 6" id="KW-0472">Membrane</keyword>
<accession>A0ABY1WU16</accession>
<feature type="transmembrane region" description="Helical" evidence="6">
    <location>
        <begin position="341"/>
        <end position="358"/>
    </location>
</feature>
<dbReference type="InterPro" id="IPR001279">
    <property type="entry name" value="Metallo-B-lactamas"/>
</dbReference>
<evidence type="ECO:0000256" key="2">
    <source>
        <dbReference type="ARBA" id="ARBA00022475"/>
    </source>
</evidence>
<keyword evidence="3 6" id="KW-0812">Transmembrane</keyword>
<gene>
    <name evidence="8" type="ORF">EXY25_03030</name>
</gene>
<evidence type="ECO:0000256" key="3">
    <source>
        <dbReference type="ARBA" id="ARBA00022692"/>
    </source>
</evidence>
<dbReference type="CDD" id="cd07731">
    <property type="entry name" value="ComA-like_MBL-fold"/>
    <property type="match status" value="1"/>
</dbReference>
<dbReference type="Pfam" id="PF13567">
    <property type="entry name" value="DUF4131"/>
    <property type="match status" value="1"/>
</dbReference>
<evidence type="ECO:0000313" key="9">
    <source>
        <dbReference type="Proteomes" id="UP000292544"/>
    </source>
</evidence>
<dbReference type="NCBIfam" id="TIGR00361">
    <property type="entry name" value="ComEC_Rec2"/>
    <property type="match status" value="1"/>
</dbReference>
<dbReference type="InterPro" id="IPR036866">
    <property type="entry name" value="RibonucZ/Hydroxyglut_hydro"/>
</dbReference>
<evidence type="ECO:0000259" key="7">
    <source>
        <dbReference type="SMART" id="SM00849"/>
    </source>
</evidence>
<evidence type="ECO:0000256" key="4">
    <source>
        <dbReference type="ARBA" id="ARBA00022989"/>
    </source>
</evidence>
<organism evidence="8 9">
    <name type="scientific">Corallincola spongiicola</name>
    <dbReference type="NCBI Taxonomy" id="2520508"/>
    <lineage>
        <taxon>Bacteria</taxon>
        <taxon>Pseudomonadati</taxon>
        <taxon>Pseudomonadota</taxon>
        <taxon>Gammaproteobacteria</taxon>
        <taxon>Alteromonadales</taxon>
        <taxon>Psychromonadaceae</taxon>
        <taxon>Corallincola</taxon>
    </lineage>
</organism>
<keyword evidence="9" id="KW-1185">Reference proteome</keyword>
<dbReference type="InterPro" id="IPR004477">
    <property type="entry name" value="ComEC_N"/>
</dbReference>
<feature type="transmembrane region" description="Helical" evidence="6">
    <location>
        <begin position="318"/>
        <end position="335"/>
    </location>
</feature>
<sequence>MQSIFIGFLIGAITAAQSPWVVDPVWFSCSILLLPWCRQKWCRTCLALLVGVSWLCLFNANYAANILPDELAGQDITTTSEIISLPRRIDDGWRFMVRLKAYESSDSIGYPFAPPIWQGKVKLNWYHTELTPKLGDVWQWRVRLKPPVGFANDGGMDYEKYLVSQEVHAAGYIRGEIRQLTTATNYREQLRAKISALVQSLSHKDLILALTLGDRSLISSDRWQLLSVTGTSHLIAISGLHIGLIFLLAHKLLTAVMGWVPYLSNRITVKVPLVICLALSVSGVYALLSGFALPAQRAWFGIAIWCALSCLHVRISRMTGLLALMALFVIVSPAVLYGASFWLSFGAVANIALLHWWWCRREGQAISRKIAELLVMQLGLSVMMMPLTLLQLGFVAPLTPISNLLVVPLITFVVVPLLLVSVVILLFSTVLAGSMFVFVDQILVLFTWWLNWLSSGGIGTYILPIIVACLLFSAVILVAVNRRFWPLALCLASSPLLLALRTVDPSRWQIEVFDVGQGLAVVIQQGDDVLLYDTGNRYKSGFVVAEHTVVPWLIQHNISRLTYLVLSHDDIDHVGGAEAVLSKMDVGTLISPTVGSHRDLSSEQLEHVRCQAGQTLFLNELEINMLSPYLPLTRNKNDRSCVLHISDGRHSLMLTGDIERSAELEMLRNGATLPSNVLLAPHHGSGSSSSLAWLTAVAPDYAVFSRGAYNRYRFPAEEVKERYHALTVETLDTACSGQISIEVTTEGLSVAHYRQRTGVFNHAKWYQRLSGCRKAR</sequence>
<dbReference type="Proteomes" id="UP000292544">
    <property type="component" value="Unassembled WGS sequence"/>
</dbReference>
<name>A0ABY1WU16_9GAMM</name>
<reference evidence="9" key="1">
    <citation type="submission" date="2019-02" db="EMBL/GenBank/DDBJ databases">
        <title>Draft genome sequence of Muricauda sp. 176CP4-71.</title>
        <authorList>
            <person name="Park J.-S."/>
        </authorList>
    </citation>
    <scope>NUCLEOTIDE SEQUENCE [LARGE SCALE GENOMIC DNA]</scope>
    <source>
        <strain evidence="9">176GS2-150</strain>
    </source>
</reference>
<feature type="transmembrane region" description="Helical" evidence="6">
    <location>
        <begin position="370"/>
        <end position="392"/>
    </location>
</feature>
<feature type="transmembrane region" description="Helical" evidence="6">
    <location>
        <begin position="458"/>
        <end position="477"/>
    </location>
</feature>
<dbReference type="NCBIfam" id="TIGR00360">
    <property type="entry name" value="ComEC_N-term"/>
    <property type="match status" value="1"/>
</dbReference>
<dbReference type="Pfam" id="PF00753">
    <property type="entry name" value="Lactamase_B"/>
    <property type="match status" value="1"/>
</dbReference>
<dbReference type="Gene3D" id="3.60.15.10">
    <property type="entry name" value="Ribonuclease Z/Hydroxyacylglutathione hydrolase-like"/>
    <property type="match status" value="1"/>
</dbReference>
<feature type="transmembrane region" description="Helical" evidence="6">
    <location>
        <begin position="484"/>
        <end position="503"/>
    </location>
</feature>
<keyword evidence="4 6" id="KW-1133">Transmembrane helix</keyword>
<feature type="transmembrane region" description="Helical" evidence="6">
    <location>
        <begin position="294"/>
        <end position="311"/>
    </location>
</feature>
<dbReference type="InterPro" id="IPR052159">
    <property type="entry name" value="Competence_DNA_uptake"/>
</dbReference>
<protein>
    <submittedName>
        <fullName evidence="8">DNA internalization-related competence protein ComEC/Rec2</fullName>
    </submittedName>
</protein>
<dbReference type="PANTHER" id="PTHR30619">
    <property type="entry name" value="DNA INTERNALIZATION/COMPETENCE PROTEIN COMEC/REC2"/>
    <property type="match status" value="1"/>
</dbReference>
<feature type="transmembrane region" description="Helical" evidence="6">
    <location>
        <begin position="434"/>
        <end position="452"/>
    </location>
</feature>
<dbReference type="PANTHER" id="PTHR30619:SF1">
    <property type="entry name" value="RECOMBINATION PROTEIN 2"/>
    <property type="match status" value="1"/>
</dbReference>
<dbReference type="InterPro" id="IPR035681">
    <property type="entry name" value="ComA-like_MBL"/>
</dbReference>
<dbReference type="Pfam" id="PF03772">
    <property type="entry name" value="Competence"/>
    <property type="match status" value="1"/>
</dbReference>
<evidence type="ECO:0000256" key="6">
    <source>
        <dbReference type="SAM" id="Phobius"/>
    </source>
</evidence>
<feature type="transmembrane region" description="Helical" evidence="6">
    <location>
        <begin position="404"/>
        <end position="427"/>
    </location>
</feature>
<dbReference type="InterPro" id="IPR004797">
    <property type="entry name" value="Competence_ComEC/Rec2"/>
</dbReference>
<feature type="transmembrane region" description="Helical" evidence="6">
    <location>
        <begin position="234"/>
        <end position="260"/>
    </location>
</feature>
<evidence type="ECO:0000256" key="1">
    <source>
        <dbReference type="ARBA" id="ARBA00004651"/>
    </source>
</evidence>
<feature type="domain" description="Metallo-beta-lactamase" evidence="7">
    <location>
        <begin position="517"/>
        <end position="708"/>
    </location>
</feature>
<comment type="caution">
    <text evidence="8">The sequence shown here is derived from an EMBL/GenBank/DDBJ whole genome shotgun (WGS) entry which is preliminary data.</text>
</comment>
<dbReference type="InterPro" id="IPR025405">
    <property type="entry name" value="DUF4131"/>
</dbReference>
<dbReference type="RefSeq" id="WP_130565670.1">
    <property type="nucleotide sequence ID" value="NZ_SHLY01000001.1"/>
</dbReference>
<comment type="subcellular location">
    <subcellularLocation>
        <location evidence="1">Cell membrane</location>
        <topology evidence="1">Multi-pass membrane protein</topology>
    </subcellularLocation>
</comment>
<keyword evidence="2" id="KW-1003">Cell membrane</keyword>
<evidence type="ECO:0000256" key="5">
    <source>
        <dbReference type="ARBA" id="ARBA00023136"/>
    </source>
</evidence>
<dbReference type="SUPFAM" id="SSF56281">
    <property type="entry name" value="Metallo-hydrolase/oxidoreductase"/>
    <property type="match status" value="1"/>
</dbReference>
<evidence type="ECO:0000313" key="8">
    <source>
        <dbReference type="EMBL" id="TAA48222.1"/>
    </source>
</evidence>
<proteinExistence type="predicted"/>